<dbReference type="InterPro" id="IPR029063">
    <property type="entry name" value="SAM-dependent_MTases_sf"/>
</dbReference>
<reference evidence="2" key="1">
    <citation type="submission" date="2022-08" db="EMBL/GenBank/DDBJ databases">
        <title>A Global Phylogenomic Analysis of the Shiitake Genus Lentinula.</title>
        <authorList>
            <consortium name="DOE Joint Genome Institute"/>
            <person name="Sierra-Patev S."/>
            <person name="Min B."/>
            <person name="Naranjo-Ortiz M."/>
            <person name="Looney B."/>
            <person name="Konkel Z."/>
            <person name="Slot J.C."/>
            <person name="Sakamoto Y."/>
            <person name="Steenwyk J.L."/>
            <person name="Rokas A."/>
            <person name="Carro J."/>
            <person name="Camarero S."/>
            <person name="Ferreira P."/>
            <person name="Molpeceres G."/>
            <person name="Ruiz-Duenas F.J."/>
            <person name="Serrano A."/>
            <person name="Henrissat B."/>
            <person name="Drula E."/>
            <person name="Hughes K.W."/>
            <person name="Mata J.L."/>
            <person name="Ishikawa N.K."/>
            <person name="Vargas-Isla R."/>
            <person name="Ushijima S."/>
            <person name="Smith C.A."/>
            <person name="Ahrendt S."/>
            <person name="Andreopoulos W."/>
            <person name="He G."/>
            <person name="Labutti K."/>
            <person name="Lipzen A."/>
            <person name="Ng V."/>
            <person name="Riley R."/>
            <person name="Sandor L."/>
            <person name="Barry K."/>
            <person name="Martinez A.T."/>
            <person name="Xiao Y."/>
            <person name="Gibbons J.G."/>
            <person name="Terashima K."/>
            <person name="Grigoriev I.V."/>
            <person name="Hibbett D.S."/>
        </authorList>
    </citation>
    <scope>NUCLEOTIDE SEQUENCE</scope>
    <source>
        <strain evidence="2">JLM2183</strain>
    </source>
</reference>
<evidence type="ECO:0000313" key="3">
    <source>
        <dbReference type="Proteomes" id="UP001150266"/>
    </source>
</evidence>
<proteinExistence type="predicted"/>
<sequence>MSSGSSIHHSHHTYDHAHDAAHDHDHVEANKKYFNNSDFSLQVNEHAVFLEFANTVSAAIREVFPFDPSSPTALDFACGTGLSTRAYAPFAHAKGLADKMSGVCSELKGAEGELYGAQFDVCIMAYQHFASAKDITSIITRFLKPGGMLLVVDIEVIATIDSRPLVIEGLQNLDYIPHKRGFQVEEGLVSLNMERLTHVTLGGRFDVDTLLARGVRPSEK</sequence>
<gene>
    <name evidence="2" type="ORF">J3R30DRAFT_3709830</name>
</gene>
<dbReference type="AlphaFoldDB" id="A0A9W9DHZ6"/>
<dbReference type="OrthoDB" id="3647at2759"/>
<feature type="compositionally biased region" description="Basic and acidic residues" evidence="1">
    <location>
        <begin position="12"/>
        <end position="22"/>
    </location>
</feature>
<accession>A0A9W9DHZ6</accession>
<keyword evidence="3" id="KW-1185">Reference proteome</keyword>
<feature type="region of interest" description="Disordered" evidence="1">
    <location>
        <begin position="1"/>
        <end position="22"/>
    </location>
</feature>
<evidence type="ECO:0008006" key="4">
    <source>
        <dbReference type="Google" id="ProtNLM"/>
    </source>
</evidence>
<organism evidence="2 3">
    <name type="scientific">Lentinula aciculospora</name>
    <dbReference type="NCBI Taxonomy" id="153920"/>
    <lineage>
        <taxon>Eukaryota</taxon>
        <taxon>Fungi</taxon>
        <taxon>Dikarya</taxon>
        <taxon>Basidiomycota</taxon>
        <taxon>Agaricomycotina</taxon>
        <taxon>Agaricomycetes</taxon>
        <taxon>Agaricomycetidae</taxon>
        <taxon>Agaricales</taxon>
        <taxon>Marasmiineae</taxon>
        <taxon>Omphalotaceae</taxon>
        <taxon>Lentinula</taxon>
    </lineage>
</organism>
<dbReference type="SUPFAM" id="SSF53335">
    <property type="entry name" value="S-adenosyl-L-methionine-dependent methyltransferases"/>
    <property type="match status" value="1"/>
</dbReference>
<dbReference type="Gene3D" id="3.40.50.150">
    <property type="entry name" value="Vaccinia Virus protein VP39"/>
    <property type="match status" value="1"/>
</dbReference>
<name>A0A9W9DHZ6_9AGAR</name>
<protein>
    <recommendedName>
        <fullName evidence="4">S-adenosyl-L-methionine-dependent methyltransferase</fullName>
    </recommendedName>
</protein>
<evidence type="ECO:0000313" key="2">
    <source>
        <dbReference type="EMBL" id="KAJ4471408.1"/>
    </source>
</evidence>
<comment type="caution">
    <text evidence="2">The sequence shown here is derived from an EMBL/GenBank/DDBJ whole genome shotgun (WGS) entry which is preliminary data.</text>
</comment>
<dbReference type="Proteomes" id="UP001150266">
    <property type="component" value="Unassembled WGS sequence"/>
</dbReference>
<evidence type="ECO:0000256" key="1">
    <source>
        <dbReference type="SAM" id="MobiDB-lite"/>
    </source>
</evidence>
<dbReference type="EMBL" id="JAOTPV010000022">
    <property type="protein sequence ID" value="KAJ4471408.1"/>
    <property type="molecule type" value="Genomic_DNA"/>
</dbReference>